<evidence type="ECO:0000313" key="2">
    <source>
        <dbReference type="Proteomes" id="UP000234865"/>
    </source>
</evidence>
<name>A0A2R7Y0F4_LACLL</name>
<accession>A0A2R7Y0F4</accession>
<dbReference type="EMBL" id="PKRZ01000001">
    <property type="protein sequence ID" value="PUA16182.1"/>
    <property type="molecule type" value="Genomic_DNA"/>
</dbReference>
<evidence type="ECO:0000313" key="1">
    <source>
        <dbReference type="EMBL" id="PUA16182.1"/>
    </source>
</evidence>
<comment type="caution">
    <text evidence="1">The sequence shown here is derived from an EMBL/GenBank/DDBJ whole genome shotgun (WGS) entry which is preliminary data.</text>
</comment>
<protein>
    <submittedName>
        <fullName evidence="1">Uncharacterized protein</fullName>
    </submittedName>
</protein>
<organism evidence="1 2">
    <name type="scientific">Lactococcus lactis subsp. lactis</name>
    <name type="common">Streptococcus lactis</name>
    <dbReference type="NCBI Taxonomy" id="1360"/>
    <lineage>
        <taxon>Bacteria</taxon>
        <taxon>Bacillati</taxon>
        <taxon>Bacillota</taxon>
        <taxon>Bacilli</taxon>
        <taxon>Lactobacillales</taxon>
        <taxon>Streptococcaceae</taxon>
        <taxon>Lactococcus</taxon>
    </lineage>
</organism>
<proteinExistence type="predicted"/>
<reference evidence="2" key="1">
    <citation type="submission" date="2016-08" db="EMBL/GenBank/DDBJ databases">
        <title>Comparative genomics of Lactococcus lactis strain WFLU12 isolated from the gastrointestinal tract of wild olive flounder (Paralichythys olivaceus).</title>
        <authorList>
            <person name="Nguyen T.L."/>
            <person name="Kim D.-H."/>
        </authorList>
    </citation>
    <scope>NUCLEOTIDE SEQUENCE [LARGE SCALE GENOMIC DNA]</scope>
    <source>
        <strain evidence="2">WFLU12</strain>
    </source>
</reference>
<sequence>MQQYLEYCLKGQDTINERKNMLAKKKLELLATLKTVEESIEYIDNKQKFYNDVLNGSIRYKNNLIIESEE</sequence>
<gene>
    <name evidence="1" type="ORF">CYU10_001634</name>
</gene>
<dbReference type="AlphaFoldDB" id="A0A2R7Y0F4"/>
<dbReference type="Proteomes" id="UP000234865">
    <property type="component" value="Unassembled WGS sequence"/>
</dbReference>